<evidence type="ECO:0000313" key="1">
    <source>
        <dbReference type="EMBL" id="PYI31590.1"/>
    </source>
</evidence>
<feature type="non-terminal residue" evidence="1">
    <location>
        <position position="1"/>
    </location>
</feature>
<organism evidence="1 2">
    <name type="scientific">Aspergillus indologenus CBS 114.80</name>
    <dbReference type="NCBI Taxonomy" id="1450541"/>
    <lineage>
        <taxon>Eukaryota</taxon>
        <taxon>Fungi</taxon>
        <taxon>Dikarya</taxon>
        <taxon>Ascomycota</taxon>
        <taxon>Pezizomycotina</taxon>
        <taxon>Eurotiomycetes</taxon>
        <taxon>Eurotiomycetidae</taxon>
        <taxon>Eurotiales</taxon>
        <taxon>Aspergillaceae</taxon>
        <taxon>Aspergillus</taxon>
        <taxon>Aspergillus subgen. Circumdati</taxon>
    </lineage>
</organism>
<dbReference type="Proteomes" id="UP000248817">
    <property type="component" value="Unassembled WGS sequence"/>
</dbReference>
<dbReference type="AlphaFoldDB" id="A0A2V5ISJ5"/>
<keyword evidence="2" id="KW-1185">Reference proteome</keyword>
<reference evidence="1 2" key="1">
    <citation type="submission" date="2018-02" db="EMBL/GenBank/DDBJ databases">
        <title>The genomes of Aspergillus section Nigri reveals drivers in fungal speciation.</title>
        <authorList>
            <consortium name="DOE Joint Genome Institute"/>
            <person name="Vesth T.C."/>
            <person name="Nybo J."/>
            <person name="Theobald S."/>
            <person name="Brandl J."/>
            <person name="Frisvad J.C."/>
            <person name="Nielsen K.F."/>
            <person name="Lyhne E.K."/>
            <person name="Kogle M.E."/>
            <person name="Kuo A."/>
            <person name="Riley R."/>
            <person name="Clum A."/>
            <person name="Nolan M."/>
            <person name="Lipzen A."/>
            <person name="Salamov A."/>
            <person name="Henrissat B."/>
            <person name="Wiebenga A."/>
            <person name="De vries R.P."/>
            <person name="Grigoriev I.V."/>
            <person name="Mortensen U.H."/>
            <person name="Andersen M.R."/>
            <person name="Baker S.E."/>
        </authorList>
    </citation>
    <scope>NUCLEOTIDE SEQUENCE [LARGE SCALE GENOMIC DNA]</scope>
    <source>
        <strain evidence="1 2">CBS 114.80</strain>
    </source>
</reference>
<gene>
    <name evidence="1" type="ORF">BP00DRAFT_474469</name>
</gene>
<sequence>ATMPSDLLKPLAVFARQPQSQRYIKAIRNLGDAWRSLAEEPLPESDATSILVETNFDLIVKIKNAKEEQSSSSSPVIVEISTREPLVTPNEESSVSEPPRHYRIFADWGTDFIWRDFDDLRGEEGDCMLEAEEILCSPFYPPSVFEHYDAWVETYTENFNQRRNKTGDFHASTFANVAEEVAWNVAGYLLAWRIAMAPDVGSIEFSAGVSKYMIEKGEETSVTLAFLQDQAELLAKGEPVA</sequence>
<protein>
    <submittedName>
        <fullName evidence="1">Uncharacterized protein</fullName>
    </submittedName>
</protein>
<accession>A0A2V5ISJ5</accession>
<evidence type="ECO:0000313" key="2">
    <source>
        <dbReference type="Proteomes" id="UP000248817"/>
    </source>
</evidence>
<proteinExistence type="predicted"/>
<name>A0A2V5ISJ5_9EURO</name>
<dbReference type="EMBL" id="KZ825501">
    <property type="protein sequence ID" value="PYI31590.1"/>
    <property type="molecule type" value="Genomic_DNA"/>
</dbReference>